<dbReference type="InterPro" id="IPR025141">
    <property type="entry name" value="DUF4082"/>
</dbReference>
<reference evidence="3 4" key="1">
    <citation type="submission" date="2020-07" db="EMBL/GenBank/DDBJ databases">
        <title>Draft genome and description of Aeromicrobium phoceense strain Marseille-Q0843 isolated from healthy skin swab.</title>
        <authorList>
            <person name="Boxberger M."/>
            <person name="La Scola B."/>
        </authorList>
    </citation>
    <scope>NUCLEOTIDE SEQUENCE [LARGE SCALE GENOMIC DNA]</scope>
    <source>
        <strain evidence="3 4">Marseille-Q0843</strain>
    </source>
</reference>
<dbReference type="PANTHER" id="PTHR33683">
    <property type="entry name" value="1, PUTATIVE-RELATED"/>
    <property type="match status" value="1"/>
</dbReference>
<comment type="caution">
    <text evidence="3">The sequence shown here is derived from an EMBL/GenBank/DDBJ whole genome shotgun (WGS) entry which is preliminary data.</text>
</comment>
<accession>A0A838XMQ8</accession>
<sequence length="512" mass="53372">MALLAVTLTTPALFAATERTSAAAETQSLLPDDLRPRALGDSRPWEVGLKFQVTRPAYAESIQVYRSQTLSSGTIATLWSPTGSPLSTAPSPASGQTGLQTVDLDSPVLLEPGENYVVSYSAPQGRQPQDQRQFTRAVSNGVLRAAPEAGVYSGRLGNFPTRTYRASNYHVDVVVSTGDAGPTTPPPTTTPTTAPTSAPTTAPTSAPTTAPTTAPTSAPTTAPTSQPTTSPTTAPTSPPAGGSNFPTRANTGTPAGWTPTRTINGDHNVTTAGAVVQDLRIVNGNLNIRAANVTVRRVEISSGQISNVFNRQCSNGLVVEDTTILRGSTDIGQPAIQFGGYTARRVKVDGPSEGLRVGGRDYGCGEVSVVDSFVSVNAYAGCERAGSGIDWHGDALQGYNGAKVTVRHSVLKLNPTPYCIGNSAFFYPTQGNTSAVIDNVLVSGGGFVFRLDTPGQVTNLKVAEDSWIYGPSHNQACGAGITWGSGNEYVNYNESTGAWSSSRPLSCLGFRG</sequence>
<dbReference type="PANTHER" id="PTHR33683:SF46">
    <property type="entry name" value="SUSHI DOMAIN-CONTAINING PROTEIN"/>
    <property type="match status" value="1"/>
</dbReference>
<keyword evidence="4" id="KW-1185">Reference proteome</keyword>
<feature type="compositionally biased region" description="Low complexity" evidence="1">
    <location>
        <begin position="190"/>
        <end position="235"/>
    </location>
</feature>
<name>A0A838XMQ8_9ACTN</name>
<proteinExistence type="predicted"/>
<evidence type="ECO:0000313" key="3">
    <source>
        <dbReference type="EMBL" id="MBA4608140.1"/>
    </source>
</evidence>
<feature type="compositionally biased region" description="Polar residues" evidence="1">
    <location>
        <begin position="244"/>
        <end position="265"/>
    </location>
</feature>
<dbReference type="RefSeq" id="WP_181754762.1">
    <property type="nucleotide sequence ID" value="NZ_JACEOG010000001.1"/>
</dbReference>
<evidence type="ECO:0000313" key="4">
    <source>
        <dbReference type="Proteomes" id="UP000550354"/>
    </source>
</evidence>
<dbReference type="Pfam" id="PF13313">
    <property type="entry name" value="DUF4082"/>
    <property type="match status" value="1"/>
</dbReference>
<dbReference type="EMBL" id="JACEOG010000001">
    <property type="protein sequence ID" value="MBA4608140.1"/>
    <property type="molecule type" value="Genomic_DNA"/>
</dbReference>
<dbReference type="AlphaFoldDB" id="A0A838XMQ8"/>
<organism evidence="3 4">
    <name type="scientific">Aeromicrobium phoceense</name>
    <dbReference type="NCBI Taxonomy" id="2754045"/>
    <lineage>
        <taxon>Bacteria</taxon>
        <taxon>Bacillati</taxon>
        <taxon>Actinomycetota</taxon>
        <taxon>Actinomycetes</taxon>
        <taxon>Propionibacteriales</taxon>
        <taxon>Nocardioidaceae</taxon>
        <taxon>Aeromicrobium</taxon>
    </lineage>
</organism>
<dbReference type="Proteomes" id="UP000550354">
    <property type="component" value="Unassembled WGS sequence"/>
</dbReference>
<evidence type="ECO:0000259" key="2">
    <source>
        <dbReference type="Pfam" id="PF13313"/>
    </source>
</evidence>
<protein>
    <submittedName>
        <fullName evidence="3">DUF4082 domain-containing protein</fullName>
    </submittedName>
</protein>
<feature type="domain" description="DUF4082" evidence="2">
    <location>
        <begin position="39"/>
        <end position="171"/>
    </location>
</feature>
<feature type="region of interest" description="Disordered" evidence="1">
    <location>
        <begin position="176"/>
        <end position="265"/>
    </location>
</feature>
<evidence type="ECO:0000256" key="1">
    <source>
        <dbReference type="SAM" id="MobiDB-lite"/>
    </source>
</evidence>
<gene>
    <name evidence="3" type="ORF">H1W00_06585</name>
</gene>